<comment type="caution">
    <text evidence="1">The sequence shown here is derived from an EMBL/GenBank/DDBJ whole genome shotgun (WGS) entry which is preliminary data.</text>
</comment>
<gene>
    <name evidence="1" type="ORF">CCAP1982_LOCUS6303</name>
</gene>
<accession>A0A811UEK2</accession>
<protein>
    <submittedName>
        <fullName evidence="1">(Mediterranean fruit fly) hypothetical protein</fullName>
    </submittedName>
</protein>
<proteinExistence type="predicted"/>
<dbReference type="Proteomes" id="UP000606786">
    <property type="component" value="Unassembled WGS sequence"/>
</dbReference>
<evidence type="ECO:0000313" key="2">
    <source>
        <dbReference type="Proteomes" id="UP000606786"/>
    </source>
</evidence>
<evidence type="ECO:0000313" key="1">
    <source>
        <dbReference type="EMBL" id="CAD6997672.1"/>
    </source>
</evidence>
<name>A0A811UEK2_CERCA</name>
<keyword evidence="2" id="KW-1185">Reference proteome</keyword>
<dbReference type="AlphaFoldDB" id="A0A811UEK2"/>
<organism evidence="1 2">
    <name type="scientific">Ceratitis capitata</name>
    <name type="common">Mediterranean fruit fly</name>
    <name type="synonym">Tephritis capitata</name>
    <dbReference type="NCBI Taxonomy" id="7213"/>
    <lineage>
        <taxon>Eukaryota</taxon>
        <taxon>Metazoa</taxon>
        <taxon>Ecdysozoa</taxon>
        <taxon>Arthropoda</taxon>
        <taxon>Hexapoda</taxon>
        <taxon>Insecta</taxon>
        <taxon>Pterygota</taxon>
        <taxon>Neoptera</taxon>
        <taxon>Endopterygota</taxon>
        <taxon>Diptera</taxon>
        <taxon>Brachycera</taxon>
        <taxon>Muscomorpha</taxon>
        <taxon>Tephritoidea</taxon>
        <taxon>Tephritidae</taxon>
        <taxon>Ceratitis</taxon>
        <taxon>Ceratitis</taxon>
    </lineage>
</organism>
<reference evidence="1" key="1">
    <citation type="submission" date="2020-11" db="EMBL/GenBank/DDBJ databases">
        <authorList>
            <person name="Whitehead M."/>
        </authorList>
    </citation>
    <scope>NUCLEOTIDE SEQUENCE</scope>
    <source>
        <strain evidence="1">EGII</strain>
    </source>
</reference>
<sequence>MASSGGNSKNRNVMLVAKAASYGGLVLVRIPDKESNGRWTIAWELLYRVEAPVENLPFFIKID</sequence>
<dbReference type="EMBL" id="CAJHJT010000012">
    <property type="protein sequence ID" value="CAD6997672.1"/>
    <property type="molecule type" value="Genomic_DNA"/>
</dbReference>